<dbReference type="InterPro" id="IPR003594">
    <property type="entry name" value="HATPase_dom"/>
</dbReference>
<dbReference type="GO" id="GO:0016301">
    <property type="term" value="F:kinase activity"/>
    <property type="evidence" value="ECO:0007669"/>
    <property type="project" value="UniProtKB-KW"/>
</dbReference>
<dbReference type="Pfam" id="PF02518">
    <property type="entry name" value="HATPase_c"/>
    <property type="match status" value="1"/>
</dbReference>
<accession>A0A3B0SUX1</accession>
<organism evidence="2">
    <name type="scientific">hydrothermal vent metagenome</name>
    <dbReference type="NCBI Taxonomy" id="652676"/>
    <lineage>
        <taxon>unclassified sequences</taxon>
        <taxon>metagenomes</taxon>
        <taxon>ecological metagenomes</taxon>
    </lineage>
</organism>
<sequence>TPEGTGMKVEVSFDGDDVVISVEDAGQGFVDGSVIDRGASSADSTGLGLDIVRRTVEGSEGLLSIGRSRELGGAGIVIRLPLIAT</sequence>
<dbReference type="Gene3D" id="3.30.565.10">
    <property type="entry name" value="Histidine kinase-like ATPase, C-terminal domain"/>
    <property type="match status" value="1"/>
</dbReference>
<reference evidence="2" key="1">
    <citation type="submission" date="2018-06" db="EMBL/GenBank/DDBJ databases">
        <authorList>
            <person name="Zhirakovskaya E."/>
        </authorList>
    </citation>
    <scope>NUCLEOTIDE SEQUENCE</scope>
</reference>
<dbReference type="AlphaFoldDB" id="A0A3B0SUX1"/>
<keyword evidence="2" id="KW-0808">Transferase</keyword>
<proteinExistence type="predicted"/>
<name>A0A3B0SUX1_9ZZZZ</name>
<dbReference type="InterPro" id="IPR036890">
    <property type="entry name" value="HATPase_C_sf"/>
</dbReference>
<keyword evidence="2" id="KW-0418">Kinase</keyword>
<gene>
    <name evidence="2" type="ORF">MNBD_ACTINO01-1086</name>
</gene>
<feature type="domain" description="Histidine kinase/HSP90-like ATPase" evidence="1">
    <location>
        <begin position="3"/>
        <end position="82"/>
    </location>
</feature>
<dbReference type="EMBL" id="UOEI01000593">
    <property type="protein sequence ID" value="VAW08290.1"/>
    <property type="molecule type" value="Genomic_DNA"/>
</dbReference>
<evidence type="ECO:0000313" key="2">
    <source>
        <dbReference type="EMBL" id="VAW08290.1"/>
    </source>
</evidence>
<feature type="non-terminal residue" evidence="2">
    <location>
        <position position="1"/>
    </location>
</feature>
<protein>
    <submittedName>
        <fullName evidence="2">Two-component system sensor histidine kinase</fullName>
    </submittedName>
</protein>
<evidence type="ECO:0000259" key="1">
    <source>
        <dbReference type="Pfam" id="PF02518"/>
    </source>
</evidence>
<dbReference type="SUPFAM" id="SSF55874">
    <property type="entry name" value="ATPase domain of HSP90 chaperone/DNA topoisomerase II/histidine kinase"/>
    <property type="match status" value="1"/>
</dbReference>